<sequence length="101" mass="12130">MGGGEYNRKIAWVSWETMCKSRKEGGLGVKDLGRFNLALLGKWQWRLLRERRALWNRIMEAKYGVHRKQDYKGREVKANSSNWWKELWKIDRAVAYKEGWL</sequence>
<protein>
    <submittedName>
        <fullName evidence="1">Uncharacterized protein</fullName>
    </submittedName>
</protein>
<dbReference type="Proteomes" id="UP001054252">
    <property type="component" value="Unassembled WGS sequence"/>
</dbReference>
<keyword evidence="2" id="KW-1185">Reference proteome</keyword>
<evidence type="ECO:0000313" key="1">
    <source>
        <dbReference type="EMBL" id="GKV13373.1"/>
    </source>
</evidence>
<proteinExistence type="predicted"/>
<dbReference type="EMBL" id="BPVZ01000038">
    <property type="protein sequence ID" value="GKV13373.1"/>
    <property type="molecule type" value="Genomic_DNA"/>
</dbReference>
<accession>A0AAV5JFJ7</accession>
<reference evidence="1 2" key="1">
    <citation type="journal article" date="2021" name="Commun. Biol.">
        <title>The genome of Shorea leprosula (Dipterocarpaceae) highlights the ecological relevance of drought in aseasonal tropical rainforests.</title>
        <authorList>
            <person name="Ng K.K.S."/>
            <person name="Kobayashi M.J."/>
            <person name="Fawcett J.A."/>
            <person name="Hatakeyama M."/>
            <person name="Paape T."/>
            <person name="Ng C.H."/>
            <person name="Ang C.C."/>
            <person name="Tnah L.H."/>
            <person name="Lee C.T."/>
            <person name="Nishiyama T."/>
            <person name="Sese J."/>
            <person name="O'Brien M.J."/>
            <person name="Copetti D."/>
            <person name="Mohd Noor M.I."/>
            <person name="Ong R.C."/>
            <person name="Putra M."/>
            <person name="Sireger I.Z."/>
            <person name="Indrioko S."/>
            <person name="Kosugi Y."/>
            <person name="Izuno A."/>
            <person name="Isagi Y."/>
            <person name="Lee S.L."/>
            <person name="Shimizu K.K."/>
        </authorList>
    </citation>
    <scope>NUCLEOTIDE SEQUENCE [LARGE SCALE GENOMIC DNA]</scope>
    <source>
        <strain evidence="1">214</strain>
    </source>
</reference>
<name>A0AAV5JFJ7_9ROSI</name>
<dbReference type="AlphaFoldDB" id="A0AAV5JFJ7"/>
<gene>
    <name evidence="1" type="ORF">SLEP1_g24382</name>
</gene>
<evidence type="ECO:0000313" key="2">
    <source>
        <dbReference type="Proteomes" id="UP001054252"/>
    </source>
</evidence>
<comment type="caution">
    <text evidence="1">The sequence shown here is derived from an EMBL/GenBank/DDBJ whole genome shotgun (WGS) entry which is preliminary data.</text>
</comment>
<organism evidence="1 2">
    <name type="scientific">Rubroshorea leprosula</name>
    <dbReference type="NCBI Taxonomy" id="152421"/>
    <lineage>
        <taxon>Eukaryota</taxon>
        <taxon>Viridiplantae</taxon>
        <taxon>Streptophyta</taxon>
        <taxon>Embryophyta</taxon>
        <taxon>Tracheophyta</taxon>
        <taxon>Spermatophyta</taxon>
        <taxon>Magnoliopsida</taxon>
        <taxon>eudicotyledons</taxon>
        <taxon>Gunneridae</taxon>
        <taxon>Pentapetalae</taxon>
        <taxon>rosids</taxon>
        <taxon>malvids</taxon>
        <taxon>Malvales</taxon>
        <taxon>Dipterocarpaceae</taxon>
        <taxon>Rubroshorea</taxon>
    </lineage>
</organism>